<dbReference type="Pfam" id="PF13576">
    <property type="entry name" value="Pentapeptide_3"/>
    <property type="match status" value="3"/>
</dbReference>
<keyword evidence="3" id="KW-1185">Reference proteome</keyword>
<dbReference type="Gene3D" id="2.160.20.80">
    <property type="entry name" value="E3 ubiquitin-protein ligase SopA"/>
    <property type="match status" value="2"/>
</dbReference>
<sequence length="455" mass="49039">MDGEATTDAERQLLEAVSAGGGTVDLRTRHERSRPEPPSPDDAATWGSDRTVRAGFLQHLLLTLGTPIALYGARIDGDLDLDNTSLPSINLTQCIVDGHAWFNHAIFTGGAWFDRATFTGVAGFNHATFTNTTVFLHATFTRDAGFNHATFTRDAGFDRATFTRDAGFEHAIFTRDARFNHAIFTGNAVFEHATFTGAARFDDATFTGVAVFDHATFTGDAGFTDATFTSDARFTDATFTGDARFDRATFTGDAGFDRATFTSDAGFYRATFTGDAGFYRATFTGDAKFTDAIFAGGAQLSGCRFRRLELVGTVWSGPLVTVGLVAGVVDVSAAVFDVPVRVELVAGKVLGQSLRANHRFHLVLAAARLDLTAADLAPGSLIEAMEMPALADRFVSIPPLFDNNGRVAKPSPVMRFDEFLGIILEHYRLDTYLRELFAGPGPAGVCRCSGHMWPG</sequence>
<proteinExistence type="predicted"/>
<dbReference type="AlphaFoldDB" id="A0A7K3LWP0"/>
<evidence type="ECO:0000313" key="2">
    <source>
        <dbReference type="EMBL" id="NDK92361.1"/>
    </source>
</evidence>
<protein>
    <recommendedName>
        <fullName evidence="4">Pentapeptide repeat-containing protein</fullName>
    </recommendedName>
</protein>
<reference evidence="2 3" key="1">
    <citation type="submission" date="2020-01" db="EMBL/GenBank/DDBJ databases">
        <title>Investigation of new actinobacteria for the biodesulphurisation of diesel fuel.</title>
        <authorList>
            <person name="Athi Narayanan S.M."/>
        </authorList>
    </citation>
    <scope>NUCLEOTIDE SEQUENCE [LARGE SCALE GENOMIC DNA]</scope>
    <source>
        <strain evidence="2 3">213E</strain>
    </source>
</reference>
<evidence type="ECO:0008006" key="4">
    <source>
        <dbReference type="Google" id="ProtNLM"/>
    </source>
</evidence>
<evidence type="ECO:0000256" key="1">
    <source>
        <dbReference type="SAM" id="MobiDB-lite"/>
    </source>
</evidence>
<organism evidence="2 3">
    <name type="scientific">Gordonia desulfuricans</name>
    <dbReference type="NCBI Taxonomy" id="89051"/>
    <lineage>
        <taxon>Bacteria</taxon>
        <taxon>Bacillati</taxon>
        <taxon>Actinomycetota</taxon>
        <taxon>Actinomycetes</taxon>
        <taxon>Mycobacteriales</taxon>
        <taxon>Gordoniaceae</taxon>
        <taxon>Gordonia</taxon>
    </lineage>
</organism>
<evidence type="ECO:0000313" key="3">
    <source>
        <dbReference type="Proteomes" id="UP000466307"/>
    </source>
</evidence>
<comment type="caution">
    <text evidence="2">The sequence shown here is derived from an EMBL/GenBank/DDBJ whole genome shotgun (WGS) entry which is preliminary data.</text>
</comment>
<feature type="region of interest" description="Disordered" evidence="1">
    <location>
        <begin position="18"/>
        <end position="47"/>
    </location>
</feature>
<dbReference type="InterPro" id="IPR001646">
    <property type="entry name" value="5peptide_repeat"/>
</dbReference>
<name>A0A7K3LWP0_9ACTN</name>
<gene>
    <name evidence="2" type="ORF">GYA93_22775</name>
</gene>
<accession>A0A7K3LWP0</accession>
<dbReference type="RefSeq" id="WP_162128908.1">
    <property type="nucleotide sequence ID" value="NZ_JAADZU010000116.1"/>
</dbReference>
<dbReference type="EMBL" id="JAADZU010000116">
    <property type="protein sequence ID" value="NDK92361.1"/>
    <property type="molecule type" value="Genomic_DNA"/>
</dbReference>
<dbReference type="Proteomes" id="UP000466307">
    <property type="component" value="Unassembled WGS sequence"/>
</dbReference>